<dbReference type="InParanoid" id="K5WKY3"/>
<dbReference type="InterPro" id="IPR029058">
    <property type="entry name" value="AB_hydrolase_fold"/>
</dbReference>
<dbReference type="Proteomes" id="UP000008370">
    <property type="component" value="Unassembled WGS sequence"/>
</dbReference>
<dbReference type="OrthoDB" id="2152029at2759"/>
<proteinExistence type="predicted"/>
<gene>
    <name evidence="4" type="ORF">PHACADRAFT_199762</name>
</gene>
<keyword evidence="2" id="KW-0812">Transmembrane</keyword>
<evidence type="ECO:0000256" key="1">
    <source>
        <dbReference type="ARBA" id="ARBA00022801"/>
    </source>
</evidence>
<evidence type="ECO:0000259" key="3">
    <source>
        <dbReference type="Pfam" id="PF07859"/>
    </source>
</evidence>
<dbReference type="InterPro" id="IPR013094">
    <property type="entry name" value="AB_hydrolase_3"/>
</dbReference>
<dbReference type="KEGG" id="pco:PHACADRAFT_199762"/>
<sequence length="401" mass="44617">MFAFRSQPLKALYLLVFVPFTLFVRLPYWVLVSTIPAFRPRKTWSMKRALSLYIVTTNNNLTYTTGFSALPGNPEKESAKPETTGFAWVDAVPDDLVTGELAEFARRNQVAPARIYGYWYGARGEHGKPGQHAGKNERVIYFIHGGGHVMGSAHPSNVWRGIPDGFVSYCATVAKRVFSLEYRLSSSAPYKPENPFPASMLDALSGYRYLIETLGFETQNIILVGDSGGAQTASNLVRYLISARLPGLVPPSALVLLSPAMDWGNTHLGTPAPTMDTNIATDFLRPVMLNGYSATSMRGSLDAGELETNPWLSPASLKLARTDGLWANFPPTAIVAGDAEHMVDSMRTLRDRLVHDNGKDRVTYFEYPDVFHDWVLLPWIEPERSQAFNDLRKWLEGVYGM</sequence>
<dbReference type="HOGENOM" id="CLU_019364_1_0_1"/>
<evidence type="ECO:0000313" key="5">
    <source>
        <dbReference type="Proteomes" id="UP000008370"/>
    </source>
</evidence>
<dbReference type="Gene3D" id="3.40.50.1820">
    <property type="entry name" value="alpha/beta hydrolase"/>
    <property type="match status" value="1"/>
</dbReference>
<protein>
    <recommendedName>
        <fullName evidence="3">Alpha/beta hydrolase fold-3 domain-containing protein</fullName>
    </recommendedName>
</protein>
<dbReference type="InterPro" id="IPR050300">
    <property type="entry name" value="GDXG_lipolytic_enzyme"/>
</dbReference>
<feature type="domain" description="Alpha/beta hydrolase fold-3" evidence="3">
    <location>
        <begin position="141"/>
        <end position="375"/>
    </location>
</feature>
<organism evidence="4 5">
    <name type="scientific">Phanerochaete carnosa (strain HHB-10118-sp)</name>
    <name type="common">White-rot fungus</name>
    <name type="synonym">Peniophora carnosa</name>
    <dbReference type="NCBI Taxonomy" id="650164"/>
    <lineage>
        <taxon>Eukaryota</taxon>
        <taxon>Fungi</taxon>
        <taxon>Dikarya</taxon>
        <taxon>Basidiomycota</taxon>
        <taxon>Agaricomycotina</taxon>
        <taxon>Agaricomycetes</taxon>
        <taxon>Polyporales</taxon>
        <taxon>Phanerochaetaceae</taxon>
        <taxon>Phanerochaete</taxon>
    </lineage>
</organism>
<keyword evidence="1" id="KW-0378">Hydrolase</keyword>
<dbReference type="STRING" id="650164.K5WKY3"/>
<dbReference type="PANTHER" id="PTHR48081:SF26">
    <property type="entry name" value="ALPHA_BETA HYDROLASE FOLD-3 DOMAIN-CONTAINING PROTEIN"/>
    <property type="match status" value="1"/>
</dbReference>
<accession>K5WKY3</accession>
<dbReference type="EMBL" id="JH930477">
    <property type="protein sequence ID" value="EKM50922.1"/>
    <property type="molecule type" value="Genomic_DNA"/>
</dbReference>
<dbReference type="AlphaFoldDB" id="K5WKY3"/>
<reference evidence="4 5" key="1">
    <citation type="journal article" date="2012" name="BMC Genomics">
        <title>Comparative genomics of the white-rot fungi, Phanerochaete carnosa and P. chrysosporium, to elucidate the genetic basis of the distinct wood types they colonize.</title>
        <authorList>
            <person name="Suzuki H."/>
            <person name="MacDonald J."/>
            <person name="Syed K."/>
            <person name="Salamov A."/>
            <person name="Hori C."/>
            <person name="Aerts A."/>
            <person name="Henrissat B."/>
            <person name="Wiebenga A."/>
            <person name="vanKuyk P.A."/>
            <person name="Barry K."/>
            <person name="Lindquist E."/>
            <person name="LaButti K."/>
            <person name="Lapidus A."/>
            <person name="Lucas S."/>
            <person name="Coutinho P."/>
            <person name="Gong Y."/>
            <person name="Samejima M."/>
            <person name="Mahadevan R."/>
            <person name="Abou-Zaid M."/>
            <person name="de Vries R.P."/>
            <person name="Igarashi K."/>
            <person name="Yadav J.S."/>
            <person name="Grigoriev I.V."/>
            <person name="Master E.R."/>
        </authorList>
    </citation>
    <scope>NUCLEOTIDE SEQUENCE [LARGE SCALE GENOMIC DNA]</scope>
    <source>
        <strain evidence="4 5">HHB-10118-sp</strain>
    </source>
</reference>
<name>K5WKY3_PHACS</name>
<keyword evidence="2" id="KW-1133">Transmembrane helix</keyword>
<dbReference type="RefSeq" id="XP_007400089.1">
    <property type="nucleotide sequence ID" value="XM_007400027.1"/>
</dbReference>
<keyword evidence="2" id="KW-0472">Membrane</keyword>
<dbReference type="GeneID" id="18911434"/>
<dbReference type="SUPFAM" id="SSF53474">
    <property type="entry name" value="alpha/beta-Hydrolases"/>
    <property type="match status" value="1"/>
</dbReference>
<dbReference type="GO" id="GO:0016787">
    <property type="term" value="F:hydrolase activity"/>
    <property type="evidence" value="ECO:0007669"/>
    <property type="project" value="UniProtKB-KW"/>
</dbReference>
<dbReference type="PANTHER" id="PTHR48081">
    <property type="entry name" value="AB HYDROLASE SUPERFAMILY PROTEIN C4A8.06C"/>
    <property type="match status" value="1"/>
</dbReference>
<dbReference type="Pfam" id="PF07859">
    <property type="entry name" value="Abhydrolase_3"/>
    <property type="match status" value="1"/>
</dbReference>
<keyword evidence="5" id="KW-1185">Reference proteome</keyword>
<evidence type="ECO:0000313" key="4">
    <source>
        <dbReference type="EMBL" id="EKM50922.1"/>
    </source>
</evidence>
<feature type="transmembrane region" description="Helical" evidence="2">
    <location>
        <begin position="12"/>
        <end position="38"/>
    </location>
</feature>
<evidence type="ECO:0000256" key="2">
    <source>
        <dbReference type="SAM" id="Phobius"/>
    </source>
</evidence>